<accession>A0A7W4IJG8</accession>
<sequence>MSISTNIPLSFPIPGTWITVSSAGSSTSTQTYTVVIIATASQGTTNTPVLASTTSGVQSVYGATSDLAKAYTRYRAVDPITTVYLVNAASSEATDITAALTSLGDIPANLIISPFNTAAAISAFDTFFQSRWSYNSGLDGIHVTAASDTVANLVTLGGTVNSAYSSITAFAPGSTDTIAEQAAAVGAVVAQKASADPALPIQGITLNAALAPQTSTFAIADRTAIFNAGIGITKQDTYGNVYLERPRMTYQKNAEGTADDSYQDIEVLNILSYIRIDLQARLNSKFFGANSKKLVSNTTQIVPGSNAVNPNTIKAELIASYSDYVTALYCQDQDTFNANVSVEIQSPGIIAAYYPATVAGVLRQINISLVFSR</sequence>
<dbReference type="EMBL" id="JABEQN010000003">
    <property type="protein sequence ID" value="MBB2192724.1"/>
    <property type="molecule type" value="Genomic_DNA"/>
</dbReference>
<organism evidence="1 4">
    <name type="scientific">Gluconacetobacter dulcium</name>
    <dbReference type="NCBI Taxonomy" id="2729096"/>
    <lineage>
        <taxon>Bacteria</taxon>
        <taxon>Pseudomonadati</taxon>
        <taxon>Pseudomonadota</taxon>
        <taxon>Alphaproteobacteria</taxon>
        <taxon>Acetobacterales</taxon>
        <taxon>Acetobacteraceae</taxon>
        <taxon>Gluconacetobacter</taxon>
    </lineage>
</organism>
<dbReference type="AlphaFoldDB" id="A0A7W4IJG8"/>
<dbReference type="RefSeq" id="WP_182972759.1">
    <property type="nucleotide sequence ID" value="NZ_JABEQN010000003.1"/>
</dbReference>
<dbReference type="EMBL" id="JABEQO010000005">
    <property type="protein sequence ID" value="MBB2164020.1"/>
    <property type="molecule type" value="Genomic_DNA"/>
</dbReference>
<name>A0A7W4IJG8_9PROT</name>
<evidence type="ECO:0008006" key="5">
    <source>
        <dbReference type="Google" id="ProtNLM"/>
    </source>
</evidence>
<comment type="caution">
    <text evidence="1">The sequence shown here is derived from an EMBL/GenBank/DDBJ whole genome shotgun (WGS) entry which is preliminary data.</text>
</comment>
<evidence type="ECO:0000313" key="2">
    <source>
        <dbReference type="EMBL" id="MBB2192724.1"/>
    </source>
</evidence>
<evidence type="ECO:0000313" key="3">
    <source>
        <dbReference type="Proteomes" id="UP000540490"/>
    </source>
</evidence>
<evidence type="ECO:0000313" key="1">
    <source>
        <dbReference type="EMBL" id="MBB2164020.1"/>
    </source>
</evidence>
<proteinExistence type="predicted"/>
<dbReference type="Proteomes" id="UP000540490">
    <property type="component" value="Unassembled WGS sequence"/>
</dbReference>
<protein>
    <recommendedName>
        <fullName evidence="5">Phage tail protein</fullName>
    </recommendedName>
</protein>
<evidence type="ECO:0000313" key="4">
    <source>
        <dbReference type="Proteomes" id="UP000561077"/>
    </source>
</evidence>
<keyword evidence="3" id="KW-1185">Reference proteome</keyword>
<dbReference type="Proteomes" id="UP000561077">
    <property type="component" value="Unassembled WGS sequence"/>
</dbReference>
<gene>
    <name evidence="2" type="ORF">HLH25_03550</name>
    <name evidence="1" type="ORF">HLH26_05610</name>
</gene>
<reference evidence="3 4" key="1">
    <citation type="submission" date="2020-04" db="EMBL/GenBank/DDBJ databases">
        <title>Description of novel Gluconacetobacter.</title>
        <authorList>
            <person name="Sombolestani A."/>
        </authorList>
    </citation>
    <scope>NUCLEOTIDE SEQUENCE [LARGE SCALE GENOMIC DNA]</scope>
    <source>
        <strain evidence="2 3">LMG 1728</strain>
        <strain evidence="1 4">LMG 1731</strain>
    </source>
</reference>